<dbReference type="AlphaFoldDB" id="A0A1I5Q5I8"/>
<dbReference type="Proteomes" id="UP000183769">
    <property type="component" value="Unassembled WGS sequence"/>
</dbReference>
<gene>
    <name evidence="1" type="ORF">SAMN05216277_103262</name>
</gene>
<protein>
    <submittedName>
        <fullName evidence="1">Uncharacterized protein</fullName>
    </submittedName>
</protein>
<evidence type="ECO:0000313" key="1">
    <source>
        <dbReference type="EMBL" id="SFP41459.1"/>
    </source>
</evidence>
<sequence length="64" mass="7023">MDQKMAVAAIFSRANRRVHIEGNIVLTIRIEFANGEIVSWLTAFFSGGDTLLSNSLEGVIEIVT</sequence>
<keyword evidence="2" id="KW-1185">Reference proteome</keyword>
<evidence type="ECO:0000313" key="2">
    <source>
        <dbReference type="Proteomes" id="UP000183769"/>
    </source>
</evidence>
<dbReference type="EMBL" id="FOXI01000003">
    <property type="protein sequence ID" value="SFP41459.1"/>
    <property type="molecule type" value="Genomic_DNA"/>
</dbReference>
<organism evidence="1 2">
    <name type="scientific">Halolamina pelagica</name>
    <dbReference type="NCBI Taxonomy" id="699431"/>
    <lineage>
        <taxon>Archaea</taxon>
        <taxon>Methanobacteriati</taxon>
        <taxon>Methanobacteriota</taxon>
        <taxon>Stenosarchaea group</taxon>
        <taxon>Halobacteria</taxon>
        <taxon>Halobacteriales</taxon>
        <taxon>Haloferacaceae</taxon>
    </lineage>
</organism>
<name>A0A1I5Q5I8_9EURY</name>
<proteinExistence type="predicted"/>
<accession>A0A1I5Q5I8</accession>
<reference evidence="2" key="1">
    <citation type="submission" date="2016-10" db="EMBL/GenBank/DDBJ databases">
        <authorList>
            <person name="Varghese N."/>
            <person name="Submissions S."/>
        </authorList>
    </citation>
    <scope>NUCLEOTIDE SEQUENCE [LARGE SCALE GENOMIC DNA]</scope>
    <source>
        <strain evidence="2">CGMCC 1.10329</strain>
    </source>
</reference>